<dbReference type="Gene3D" id="1.20.1560.10">
    <property type="entry name" value="ABC transporter type 1, transmembrane domain"/>
    <property type="match status" value="1"/>
</dbReference>
<dbReference type="CDD" id="cd07346">
    <property type="entry name" value="ABC_6TM_exporters"/>
    <property type="match status" value="1"/>
</dbReference>
<sequence length="605" mass="68021">MFKHSLLLKYAIKHPILILSTIILGFSGAIFNGIGTTLIVPLLLAFLGQQKELFKDTPPLIQKALNLFSGLNERERLLCLFGTILLAIILKNMATYGNSLVSSRLSQNLVSDIRLESLRIALEVDLDFYAKHKTGHILNTINEEVARVASGIRSLINLSTTVITISVFVWLLIYLSWQLTISAVFLLGLVALINQVFIRSSRHFGKTLSLKSRDYSNKLFEILTGIRLIKTVSNEAQEYQKIAQLIREREKAEFQFQSIFALMGPFNEISGIVTVLLMVVIGRYLFLVQVRYFAPILLTYLVVLFRLLPLINQLNTIRSQLANLSYGIKMATDFLQRDNKPFLVNGEISFPGLQESICFDNIYFTYPDHQDMVLKGITLNIPKGKMVALVGASGAGKSTIADLLPRFYDPTQGKILIDGLDLRNYDIRSLRQKMGVVSQDTFLFNNTVFYNIAYGLENITEAEVIEAAKRANAYEFILNLPKGFETELGDRGVLLSGGQKQRMAIARALLRDPEILILDEATSALDTVSEQLVQEAINELSQSKTSLVIAHRLSTVHRADQIAVLDQGKIVELGTHEQLMEKAGYYQRLYLMQFKHQSQEASFSP</sequence>
<feature type="domain" description="ABC transmembrane type-1" evidence="9">
    <location>
        <begin position="60"/>
        <end position="323"/>
    </location>
</feature>
<feature type="domain" description="ABC transporter" evidence="8">
    <location>
        <begin position="357"/>
        <end position="592"/>
    </location>
</feature>
<evidence type="ECO:0000256" key="2">
    <source>
        <dbReference type="ARBA" id="ARBA00022692"/>
    </source>
</evidence>
<dbReference type="PANTHER" id="PTHR24221:SF654">
    <property type="entry name" value="ATP-BINDING CASSETTE SUB-FAMILY B MEMBER 6"/>
    <property type="match status" value="1"/>
</dbReference>
<evidence type="ECO:0000256" key="7">
    <source>
        <dbReference type="SAM" id="Phobius"/>
    </source>
</evidence>
<keyword evidence="4 10" id="KW-0067">ATP-binding</keyword>
<dbReference type="PROSITE" id="PS00211">
    <property type="entry name" value="ABC_TRANSPORTER_1"/>
    <property type="match status" value="1"/>
</dbReference>
<dbReference type="PANTHER" id="PTHR24221">
    <property type="entry name" value="ATP-BINDING CASSETTE SUB-FAMILY B"/>
    <property type="match status" value="1"/>
</dbReference>
<keyword evidence="2 7" id="KW-0812">Transmembrane</keyword>
<dbReference type="InterPro" id="IPR003593">
    <property type="entry name" value="AAA+_ATPase"/>
</dbReference>
<dbReference type="InterPro" id="IPR017871">
    <property type="entry name" value="ABC_transporter-like_CS"/>
</dbReference>
<evidence type="ECO:0000256" key="6">
    <source>
        <dbReference type="ARBA" id="ARBA00023136"/>
    </source>
</evidence>
<proteinExistence type="predicted"/>
<feature type="transmembrane region" description="Helical" evidence="7">
    <location>
        <begin position="292"/>
        <end position="311"/>
    </location>
</feature>
<keyword evidence="3" id="KW-0547">Nucleotide-binding</keyword>
<dbReference type="PROSITE" id="PS50929">
    <property type="entry name" value="ABC_TM1F"/>
    <property type="match status" value="1"/>
</dbReference>
<dbReference type="InterPro" id="IPR027417">
    <property type="entry name" value="P-loop_NTPase"/>
</dbReference>
<evidence type="ECO:0000256" key="5">
    <source>
        <dbReference type="ARBA" id="ARBA00022989"/>
    </source>
</evidence>
<dbReference type="EMBL" id="CP073041">
    <property type="protein sequence ID" value="UXE63055.1"/>
    <property type="molecule type" value="Genomic_DNA"/>
</dbReference>
<evidence type="ECO:0000256" key="3">
    <source>
        <dbReference type="ARBA" id="ARBA00022741"/>
    </source>
</evidence>
<feature type="transmembrane region" description="Helical" evidence="7">
    <location>
        <begin position="155"/>
        <end position="173"/>
    </location>
</feature>
<protein>
    <submittedName>
        <fullName evidence="10">ABC transporter ATP-binding protein/permease</fullName>
    </submittedName>
</protein>
<organism evidence="10">
    <name type="scientific">Woronichinia naegeliana WA131</name>
    <dbReference type="NCBI Taxonomy" id="2824559"/>
    <lineage>
        <taxon>Bacteria</taxon>
        <taxon>Bacillati</taxon>
        <taxon>Cyanobacteriota</taxon>
        <taxon>Cyanophyceae</taxon>
        <taxon>Synechococcales</taxon>
        <taxon>Coelosphaeriaceae</taxon>
        <taxon>Woronichinia</taxon>
    </lineage>
</organism>
<evidence type="ECO:0000259" key="9">
    <source>
        <dbReference type="PROSITE" id="PS50929"/>
    </source>
</evidence>
<dbReference type="Gene3D" id="3.40.50.300">
    <property type="entry name" value="P-loop containing nucleotide triphosphate hydrolases"/>
    <property type="match status" value="1"/>
</dbReference>
<name>A0A977PZ19_9CYAN</name>
<dbReference type="SUPFAM" id="SSF52540">
    <property type="entry name" value="P-loop containing nucleoside triphosphate hydrolases"/>
    <property type="match status" value="1"/>
</dbReference>
<feature type="transmembrane region" description="Helical" evidence="7">
    <location>
        <begin position="21"/>
        <end position="47"/>
    </location>
</feature>
<dbReference type="InterPro" id="IPR011527">
    <property type="entry name" value="ABC1_TM_dom"/>
</dbReference>
<comment type="subcellular location">
    <subcellularLocation>
        <location evidence="1">Cell membrane</location>
        <topology evidence="1">Multi-pass membrane protein</topology>
    </subcellularLocation>
</comment>
<dbReference type="GO" id="GO:0016887">
    <property type="term" value="F:ATP hydrolysis activity"/>
    <property type="evidence" value="ECO:0007669"/>
    <property type="project" value="InterPro"/>
</dbReference>
<dbReference type="Pfam" id="PF00005">
    <property type="entry name" value="ABC_tran"/>
    <property type="match status" value="1"/>
</dbReference>
<dbReference type="SMART" id="SM00382">
    <property type="entry name" value="AAA"/>
    <property type="match status" value="1"/>
</dbReference>
<dbReference type="FunFam" id="3.40.50.300:FF:000218">
    <property type="entry name" value="Multidrug ABC transporter ATP-binding protein"/>
    <property type="match status" value="1"/>
</dbReference>
<dbReference type="KEGG" id="wna:KA717_10500"/>
<evidence type="ECO:0000259" key="8">
    <source>
        <dbReference type="PROSITE" id="PS50893"/>
    </source>
</evidence>
<dbReference type="GO" id="GO:0034040">
    <property type="term" value="F:ATPase-coupled lipid transmembrane transporter activity"/>
    <property type="evidence" value="ECO:0007669"/>
    <property type="project" value="TreeGrafter"/>
</dbReference>
<dbReference type="SUPFAM" id="SSF90123">
    <property type="entry name" value="ABC transporter transmembrane region"/>
    <property type="match status" value="1"/>
</dbReference>
<dbReference type="CDD" id="cd03251">
    <property type="entry name" value="ABCC_MsbA"/>
    <property type="match status" value="1"/>
</dbReference>
<accession>A0A977PZ19</accession>
<gene>
    <name evidence="10" type="ORF">KA717_10500</name>
</gene>
<evidence type="ECO:0000256" key="1">
    <source>
        <dbReference type="ARBA" id="ARBA00004651"/>
    </source>
</evidence>
<dbReference type="InterPro" id="IPR036640">
    <property type="entry name" value="ABC1_TM_sf"/>
</dbReference>
<evidence type="ECO:0000313" key="10">
    <source>
        <dbReference type="EMBL" id="UXE63055.1"/>
    </source>
</evidence>
<dbReference type="InterPro" id="IPR039421">
    <property type="entry name" value="Type_1_exporter"/>
</dbReference>
<dbReference type="Proteomes" id="UP001065613">
    <property type="component" value="Chromosome"/>
</dbReference>
<reference evidence="10" key="1">
    <citation type="submission" date="2021-04" db="EMBL/GenBank/DDBJ databases">
        <title>Genome sequence of Woronichinia naegeliana from Washington state freshwater lake bloom.</title>
        <authorList>
            <person name="Dreher T.W."/>
        </authorList>
    </citation>
    <scope>NUCLEOTIDE SEQUENCE</scope>
    <source>
        <strain evidence="10">WA131</strain>
    </source>
</reference>
<feature type="transmembrane region" description="Helical" evidence="7">
    <location>
        <begin position="259"/>
        <end position="286"/>
    </location>
</feature>
<evidence type="ECO:0000256" key="4">
    <source>
        <dbReference type="ARBA" id="ARBA00022840"/>
    </source>
</evidence>
<dbReference type="Pfam" id="PF00664">
    <property type="entry name" value="ABC_membrane"/>
    <property type="match status" value="1"/>
</dbReference>
<keyword evidence="5 7" id="KW-1133">Transmembrane helix</keyword>
<keyword evidence="6 7" id="KW-0472">Membrane</keyword>
<feature type="transmembrane region" description="Helical" evidence="7">
    <location>
        <begin position="179"/>
        <end position="198"/>
    </location>
</feature>
<dbReference type="PROSITE" id="PS50893">
    <property type="entry name" value="ABC_TRANSPORTER_2"/>
    <property type="match status" value="1"/>
</dbReference>
<dbReference type="AlphaFoldDB" id="A0A977PZ19"/>
<dbReference type="GO" id="GO:0140359">
    <property type="term" value="F:ABC-type transporter activity"/>
    <property type="evidence" value="ECO:0007669"/>
    <property type="project" value="InterPro"/>
</dbReference>
<dbReference type="GO" id="GO:0005524">
    <property type="term" value="F:ATP binding"/>
    <property type="evidence" value="ECO:0007669"/>
    <property type="project" value="UniProtKB-KW"/>
</dbReference>
<dbReference type="GO" id="GO:0005886">
    <property type="term" value="C:plasma membrane"/>
    <property type="evidence" value="ECO:0007669"/>
    <property type="project" value="UniProtKB-SubCell"/>
</dbReference>
<dbReference type="InterPro" id="IPR003439">
    <property type="entry name" value="ABC_transporter-like_ATP-bd"/>
</dbReference>